<dbReference type="AlphaFoldDB" id="A0A5S9XGP4"/>
<dbReference type="Proteomes" id="UP000434276">
    <property type="component" value="Unassembled WGS sequence"/>
</dbReference>
<evidence type="ECO:0000313" key="1">
    <source>
        <dbReference type="EMBL" id="CAA0384073.1"/>
    </source>
</evidence>
<reference evidence="1 2" key="1">
    <citation type="submission" date="2019-12" db="EMBL/GenBank/DDBJ databases">
        <authorList>
            <person name="Jiao W.-B."/>
            <person name="Schneeberger K."/>
        </authorList>
    </citation>
    <scope>NUCLEOTIDE SEQUENCE [LARGE SCALE GENOMIC DNA]</scope>
    <source>
        <strain evidence="2">cv. C24</strain>
    </source>
</reference>
<protein>
    <submittedName>
        <fullName evidence="1">Uncharacterized protein</fullName>
    </submittedName>
</protein>
<dbReference type="EMBL" id="CACSHJ010000089">
    <property type="protein sequence ID" value="CAA0384073.1"/>
    <property type="molecule type" value="Genomic_DNA"/>
</dbReference>
<proteinExistence type="predicted"/>
<dbReference type="ExpressionAtlas" id="A0A5S9XGP4">
    <property type="expression patterns" value="baseline and differential"/>
</dbReference>
<accession>A0A5S9XGP4</accession>
<name>A0A5S9XGP4_ARATH</name>
<organism evidence="1 2">
    <name type="scientific">Arabidopsis thaliana</name>
    <name type="common">Mouse-ear cress</name>
    <dbReference type="NCBI Taxonomy" id="3702"/>
    <lineage>
        <taxon>Eukaryota</taxon>
        <taxon>Viridiplantae</taxon>
        <taxon>Streptophyta</taxon>
        <taxon>Embryophyta</taxon>
        <taxon>Tracheophyta</taxon>
        <taxon>Spermatophyta</taxon>
        <taxon>Magnoliopsida</taxon>
        <taxon>eudicotyledons</taxon>
        <taxon>Gunneridae</taxon>
        <taxon>Pentapetalae</taxon>
        <taxon>rosids</taxon>
        <taxon>malvids</taxon>
        <taxon>Brassicales</taxon>
        <taxon>Brassicaceae</taxon>
        <taxon>Camelineae</taxon>
        <taxon>Arabidopsis</taxon>
    </lineage>
</organism>
<dbReference type="OrthoDB" id="10325001at2759"/>
<evidence type="ECO:0000313" key="2">
    <source>
        <dbReference type="Proteomes" id="UP000434276"/>
    </source>
</evidence>
<sequence length="79" mass="8942">MDIVANKLLMFGEEEQAAVLLMQHSLMDFDVEDDQNLELKKSNDIPRIYGDGKSDEEIEGSSWVAARLPFLAMAERKPT</sequence>
<gene>
    <name evidence="1" type="ORF">C24_LOCUS14267</name>
</gene>